<dbReference type="InterPro" id="IPR036162">
    <property type="entry name" value="Resolvase-like_N_sf"/>
</dbReference>
<evidence type="ECO:0000259" key="1">
    <source>
        <dbReference type="PROSITE" id="PS51736"/>
    </source>
</evidence>
<dbReference type="InterPro" id="IPR006119">
    <property type="entry name" value="Resolv_N"/>
</dbReference>
<evidence type="ECO:0000313" key="4">
    <source>
        <dbReference type="Proteomes" id="UP000682134"/>
    </source>
</evidence>
<dbReference type="PANTHER" id="PTHR30461:SF23">
    <property type="entry name" value="DNA RECOMBINASE-RELATED"/>
    <property type="match status" value="1"/>
</dbReference>
<dbReference type="Gene3D" id="3.40.50.1390">
    <property type="entry name" value="Resolvase, N-terminal catalytic domain"/>
    <property type="match status" value="1"/>
</dbReference>
<dbReference type="EMBL" id="JAGIYQ010000001">
    <property type="protein sequence ID" value="MBP0723939.1"/>
    <property type="molecule type" value="Genomic_DNA"/>
</dbReference>
<feature type="domain" description="Recombinase" evidence="2">
    <location>
        <begin position="168"/>
        <end position="302"/>
    </location>
</feature>
<dbReference type="PROSITE" id="PS51736">
    <property type="entry name" value="RECOMBINASES_3"/>
    <property type="match status" value="1"/>
</dbReference>
<dbReference type="SMART" id="SM00857">
    <property type="entry name" value="Resolvase"/>
    <property type="match status" value="1"/>
</dbReference>
<protein>
    <submittedName>
        <fullName evidence="3">Recombinase family protein</fullName>
    </submittedName>
</protein>
<accession>A0A940NEC8</accession>
<evidence type="ECO:0000259" key="2">
    <source>
        <dbReference type="PROSITE" id="PS51737"/>
    </source>
</evidence>
<dbReference type="Proteomes" id="UP000682134">
    <property type="component" value="Unassembled WGS sequence"/>
</dbReference>
<dbReference type="InterPro" id="IPR050639">
    <property type="entry name" value="SSR_resolvase"/>
</dbReference>
<dbReference type="GO" id="GO:0000150">
    <property type="term" value="F:DNA strand exchange activity"/>
    <property type="evidence" value="ECO:0007669"/>
    <property type="project" value="InterPro"/>
</dbReference>
<reference evidence="3" key="1">
    <citation type="submission" date="2021-04" db="EMBL/GenBank/DDBJ databases">
        <title>Genome seq and assembly of Bacillus sp.</title>
        <authorList>
            <person name="Chhetri G."/>
        </authorList>
    </citation>
    <scope>NUCLEOTIDE SEQUENCE</scope>
    <source>
        <strain evidence="3">RG28</strain>
    </source>
</reference>
<dbReference type="Gene3D" id="3.90.1750.20">
    <property type="entry name" value="Putative Large Serine Recombinase, Chain B, Domain 2"/>
    <property type="match status" value="1"/>
</dbReference>
<organism evidence="3 4">
    <name type="scientific">Gottfriedia endophytica</name>
    <dbReference type="NCBI Taxonomy" id="2820819"/>
    <lineage>
        <taxon>Bacteria</taxon>
        <taxon>Bacillati</taxon>
        <taxon>Bacillota</taxon>
        <taxon>Bacilli</taxon>
        <taxon>Bacillales</taxon>
        <taxon>Bacillaceae</taxon>
        <taxon>Gottfriedia</taxon>
    </lineage>
</organism>
<dbReference type="CDD" id="cd00338">
    <property type="entry name" value="Ser_Recombinase"/>
    <property type="match status" value="1"/>
</dbReference>
<dbReference type="Pfam" id="PF00239">
    <property type="entry name" value="Resolvase"/>
    <property type="match status" value="1"/>
</dbReference>
<dbReference type="RefSeq" id="WP_209401873.1">
    <property type="nucleotide sequence ID" value="NZ_JAGIYQ010000001.1"/>
</dbReference>
<feature type="domain" description="Resolvase/invertase-type recombinase catalytic" evidence="1">
    <location>
        <begin position="17"/>
        <end position="160"/>
    </location>
</feature>
<name>A0A940NEC8_9BACI</name>
<dbReference type="GO" id="GO:0003677">
    <property type="term" value="F:DNA binding"/>
    <property type="evidence" value="ECO:0007669"/>
    <property type="project" value="InterPro"/>
</dbReference>
<dbReference type="PROSITE" id="PS51737">
    <property type="entry name" value="RECOMBINASE_DNA_BIND"/>
    <property type="match status" value="1"/>
</dbReference>
<evidence type="ECO:0000313" key="3">
    <source>
        <dbReference type="EMBL" id="MBP0723939.1"/>
    </source>
</evidence>
<gene>
    <name evidence="3" type="ORF">J5Y03_01930</name>
</gene>
<dbReference type="SUPFAM" id="SSF53041">
    <property type="entry name" value="Resolvase-like"/>
    <property type="match status" value="1"/>
</dbReference>
<dbReference type="InterPro" id="IPR038109">
    <property type="entry name" value="DNA_bind_recomb_sf"/>
</dbReference>
<dbReference type="AlphaFoldDB" id="A0A940NEC8"/>
<dbReference type="InterPro" id="IPR011109">
    <property type="entry name" value="DNA_bind_recombinase_dom"/>
</dbReference>
<comment type="caution">
    <text evidence="3">The sequence shown here is derived from an EMBL/GenBank/DDBJ whole genome shotgun (WGS) entry which is preliminary data.</text>
</comment>
<dbReference type="Pfam" id="PF07508">
    <property type="entry name" value="Recombinase"/>
    <property type="match status" value="1"/>
</dbReference>
<dbReference type="PANTHER" id="PTHR30461">
    <property type="entry name" value="DNA-INVERTASE FROM LAMBDOID PROPHAGE"/>
    <property type="match status" value="1"/>
</dbReference>
<proteinExistence type="predicted"/>
<keyword evidence="4" id="KW-1185">Reference proteome</keyword>
<sequence length="537" mass="63174">MRIYDKNVSEILKDAKKIATYTRVSSNEQKFERQIEIISHLVDDKKIHDPILFDEKESATKKEFTKREKLSELLQSITEGNIDALVVSDVDRLARNPKEHAELRKFFNSHNVPVILASRNQLYTSDDIVRNALEDGLSKLEVDNLSTRLRASLNELMRNGSFRGGKTPYGFRLVKDGEKRTLVQEPDEIEIVKEIFSWYQTSENFNSIARKLNELNIGYISKEKRCSEKKIKWTPNKVKYIITNPIYTGKYVYHRFVNEHGYELKPREEWKEANDSWLVSNPPISSEVWEICWRKYEKLSQNSPKYSTTPFYFKGILKCKCEKCNGADFNTKDRRKNGKGYRLYISQCNKKLKANIIHDFFHRYWEKLCNKSFVNFQEDVKNILELELVKVKNELSSITLMYTEQKKLLDTIMQQLYEKVKNDQFSEGEFIDSYDSLTIGLMITEEAVNKKIELLEQNLKKYSYEKGILEKIIAKPLLETDIFTNLFPKNGFETLSDAKKRALALMTVKECYVTINEHLEEQFCFVLNSPFKQYFDI</sequence>